<dbReference type="Gene3D" id="3.40.50.1460">
    <property type="match status" value="1"/>
</dbReference>
<gene>
    <name evidence="1" type="ORF">ACFO3J_18415</name>
</gene>
<dbReference type="SUPFAM" id="SSF52129">
    <property type="entry name" value="Caspase-like"/>
    <property type="match status" value="1"/>
</dbReference>
<proteinExistence type="predicted"/>
<keyword evidence="2" id="KW-1185">Reference proteome</keyword>
<evidence type="ECO:0000313" key="2">
    <source>
        <dbReference type="Proteomes" id="UP001595765"/>
    </source>
</evidence>
<name>A0ABV8HN54_9ACTN</name>
<accession>A0ABV8HN54</accession>
<dbReference type="InterPro" id="IPR029030">
    <property type="entry name" value="Caspase-like_dom_sf"/>
</dbReference>
<sequence>MASRAIVIGPANYARDSGIASHPEIAHSARMYGQVLGSDPRWGPEAVEVLPPEQLTTINDVMGAVQSAADQAEPGDTLLVVYIGHGAYWADVPGDQVHFAVGSSRLRQPHTWMSSWYVYRAMRRSRASLKVLIADCCYSNMLPQLSAEGTLRGVLGIVHEGTCVLTATKNDRNAADAAGCPRLPADLQECTPFSGHLLNVLTRGTKHYNDEVTLGLMLDVVQEDMQRCGTPHDLPNMILNGGREGMPLFTNRMSPPDRERMPSAPASAEEWVETMKREGAQGFDRLLNDPVITGQVVSLLYQQSEEAVRHIALRVNKRANQHFDRPELFAQYWAEVGPTLSA</sequence>
<dbReference type="EMBL" id="JBHSBB010000013">
    <property type="protein sequence ID" value="MFC4033439.1"/>
    <property type="molecule type" value="Genomic_DNA"/>
</dbReference>
<evidence type="ECO:0000313" key="1">
    <source>
        <dbReference type="EMBL" id="MFC4033439.1"/>
    </source>
</evidence>
<reference evidence="2" key="1">
    <citation type="journal article" date="2019" name="Int. J. Syst. Evol. Microbiol.">
        <title>The Global Catalogue of Microorganisms (GCM) 10K type strain sequencing project: providing services to taxonomists for standard genome sequencing and annotation.</title>
        <authorList>
            <consortium name="The Broad Institute Genomics Platform"/>
            <consortium name="The Broad Institute Genome Sequencing Center for Infectious Disease"/>
            <person name="Wu L."/>
            <person name="Ma J."/>
        </authorList>
    </citation>
    <scope>NUCLEOTIDE SEQUENCE [LARGE SCALE GENOMIC DNA]</scope>
    <source>
        <strain evidence="2">CGMCC 4.7237</strain>
    </source>
</reference>
<evidence type="ECO:0008006" key="3">
    <source>
        <dbReference type="Google" id="ProtNLM"/>
    </source>
</evidence>
<dbReference type="Proteomes" id="UP001595765">
    <property type="component" value="Unassembled WGS sequence"/>
</dbReference>
<comment type="caution">
    <text evidence="1">The sequence shown here is derived from an EMBL/GenBank/DDBJ whole genome shotgun (WGS) entry which is preliminary data.</text>
</comment>
<organism evidence="1 2">
    <name type="scientific">Streptomyces polygonati</name>
    <dbReference type="NCBI Taxonomy" id="1617087"/>
    <lineage>
        <taxon>Bacteria</taxon>
        <taxon>Bacillati</taxon>
        <taxon>Actinomycetota</taxon>
        <taxon>Actinomycetes</taxon>
        <taxon>Kitasatosporales</taxon>
        <taxon>Streptomycetaceae</taxon>
        <taxon>Streptomyces</taxon>
    </lineage>
</organism>
<protein>
    <recommendedName>
        <fullName evidence="3">Caspase domain-containing protein</fullName>
    </recommendedName>
</protein>
<dbReference type="RefSeq" id="WP_386430534.1">
    <property type="nucleotide sequence ID" value="NZ_JBHSBB010000013.1"/>
</dbReference>